<dbReference type="Gene3D" id="1.10.10.2910">
    <property type="match status" value="1"/>
</dbReference>
<name>A0A5A5RL50_MICAE</name>
<dbReference type="EMBL" id="BHVP01000044">
    <property type="protein sequence ID" value="GCA75688.1"/>
    <property type="molecule type" value="Genomic_DNA"/>
</dbReference>
<dbReference type="InterPro" id="IPR052345">
    <property type="entry name" value="Rad_response_metalloprotease"/>
</dbReference>
<dbReference type="Proteomes" id="UP000324917">
    <property type="component" value="Unassembled WGS sequence"/>
</dbReference>
<gene>
    <name evidence="1" type="ORF">MiTe_02524</name>
</gene>
<reference evidence="1 2" key="1">
    <citation type="submission" date="2018-09" db="EMBL/GenBank/DDBJ databases">
        <title>Evolutionary history of phycoerythrin pigmentation in the water bloom-forming cyanobacterium Microcystis aeruginosa.</title>
        <authorList>
            <person name="Tanabe Y."/>
            <person name="Tanabe Y."/>
            <person name="Yamaguchi H."/>
        </authorList>
    </citation>
    <scope>NUCLEOTIDE SEQUENCE [LARGE SCALE GENOMIC DNA]</scope>
    <source>
        <strain evidence="1 2">NIES-2520</strain>
    </source>
</reference>
<evidence type="ECO:0000313" key="2">
    <source>
        <dbReference type="Proteomes" id="UP000324917"/>
    </source>
</evidence>
<dbReference type="AlphaFoldDB" id="A0A5A5RL50"/>
<comment type="caution">
    <text evidence="1">The sequence shown here is derived from an EMBL/GenBank/DDBJ whole genome shotgun (WGS) entry which is preliminary data.</text>
</comment>
<protein>
    <submittedName>
        <fullName evidence="1">Uncharacterized protein</fullName>
    </submittedName>
</protein>
<dbReference type="PANTHER" id="PTHR43236:SF1">
    <property type="entry name" value="BLL7220 PROTEIN"/>
    <property type="match status" value="1"/>
</dbReference>
<evidence type="ECO:0000313" key="1">
    <source>
        <dbReference type="EMBL" id="GCA75688.1"/>
    </source>
</evidence>
<dbReference type="RefSeq" id="WP_149987044.1">
    <property type="nucleotide sequence ID" value="NZ_BHVP01000044.1"/>
</dbReference>
<accession>A0A5A5RL50</accession>
<proteinExistence type="predicted"/>
<sequence>MDIIKPYSFIPKAVIEAQADNILKKVKAHRRRPLKNCDIAEAAADHFDLAIEWTDIKPDKEGEIAAMIIPTEKKIILNEDVKFLKDSQNSSLAKEGFKNSSLAHEIGHFVLHINQTAVSNFLDRINQGDSLETIQPFLCRTVDSSQRIEWQAQYFASCLLMAMSELEKAIKGRDLTKWGHLYAIADELGVTITNLRSRLESLHWIKVDKKVIYRGSNFPKRYPPQKIDRSDSERSNKP</sequence>
<organism evidence="1 2">
    <name type="scientific">Microcystis aeruginosa NIES-2520</name>
    <dbReference type="NCBI Taxonomy" id="2303982"/>
    <lineage>
        <taxon>Bacteria</taxon>
        <taxon>Bacillati</taxon>
        <taxon>Cyanobacteriota</taxon>
        <taxon>Cyanophyceae</taxon>
        <taxon>Oscillatoriophycideae</taxon>
        <taxon>Chroococcales</taxon>
        <taxon>Microcystaceae</taxon>
        <taxon>Microcystis</taxon>
    </lineage>
</organism>
<dbReference type="PANTHER" id="PTHR43236">
    <property type="entry name" value="ANTITOXIN HIGA1"/>
    <property type="match status" value="1"/>
</dbReference>